<feature type="domain" description="Alanine racemase C-terminal" evidence="5">
    <location>
        <begin position="235"/>
        <end position="363"/>
    </location>
</feature>
<keyword evidence="3" id="KW-0413">Isomerase</keyword>
<evidence type="ECO:0000259" key="5">
    <source>
        <dbReference type="SMART" id="SM01005"/>
    </source>
</evidence>
<dbReference type="EMBL" id="NHOC01000005">
    <property type="protein sequence ID" value="OUM20596.1"/>
    <property type="molecule type" value="Genomic_DNA"/>
</dbReference>
<dbReference type="Gene3D" id="2.40.37.10">
    <property type="entry name" value="Lyase, Ornithine Decarboxylase, Chain A, domain 1"/>
    <property type="match status" value="1"/>
</dbReference>
<organism evidence="6 7">
    <name type="scientific">Butyricicoccus porcorum</name>
    <dbReference type="NCBI Taxonomy" id="1945634"/>
    <lineage>
        <taxon>Bacteria</taxon>
        <taxon>Bacillati</taxon>
        <taxon>Bacillota</taxon>
        <taxon>Clostridia</taxon>
        <taxon>Eubacteriales</taxon>
        <taxon>Butyricicoccaceae</taxon>
        <taxon>Butyricicoccus</taxon>
    </lineage>
</organism>
<evidence type="ECO:0000256" key="2">
    <source>
        <dbReference type="ARBA" id="ARBA00022898"/>
    </source>
</evidence>
<keyword evidence="7" id="KW-1185">Reference proteome</keyword>
<dbReference type="NCBIfam" id="TIGR00492">
    <property type="entry name" value="alr"/>
    <property type="match status" value="1"/>
</dbReference>
<dbReference type="SUPFAM" id="SSF51419">
    <property type="entry name" value="PLP-binding barrel"/>
    <property type="match status" value="1"/>
</dbReference>
<dbReference type="OrthoDB" id="9813814at2"/>
<comment type="cofactor">
    <cofactor evidence="1 4">
        <name>pyridoxal 5'-phosphate</name>
        <dbReference type="ChEBI" id="CHEBI:597326"/>
    </cofactor>
</comment>
<dbReference type="InterPro" id="IPR029066">
    <property type="entry name" value="PLP-binding_barrel"/>
</dbReference>
<dbReference type="SUPFAM" id="SSF50621">
    <property type="entry name" value="Alanine racemase C-terminal domain-like"/>
    <property type="match status" value="1"/>
</dbReference>
<dbReference type="GO" id="GO:0005829">
    <property type="term" value="C:cytosol"/>
    <property type="evidence" value="ECO:0007669"/>
    <property type="project" value="TreeGrafter"/>
</dbReference>
<comment type="caution">
    <text evidence="6">The sequence shown here is derived from an EMBL/GenBank/DDBJ whole genome shotgun (WGS) entry which is preliminary data.</text>
</comment>
<gene>
    <name evidence="6" type="ORF">CBW42_07135</name>
</gene>
<name>A0A252F492_9FIRM</name>
<dbReference type="GO" id="GO:0030170">
    <property type="term" value="F:pyridoxal phosphate binding"/>
    <property type="evidence" value="ECO:0007669"/>
    <property type="project" value="TreeGrafter"/>
</dbReference>
<dbReference type="PANTHER" id="PTHR30511">
    <property type="entry name" value="ALANINE RACEMASE"/>
    <property type="match status" value="1"/>
</dbReference>
<reference evidence="6 7" key="1">
    <citation type="submission" date="2017-05" db="EMBL/GenBank/DDBJ databases">
        <title>Butyricicoccus porcorum sp. nov. a butyrate-producing bacterium from the swine intestinal tract.</title>
        <authorList>
            <person name="Trachsel J."/>
            <person name="Humphrey S."/>
            <person name="Allen H.K."/>
        </authorList>
    </citation>
    <scope>NUCLEOTIDE SEQUENCE [LARGE SCALE GENOMIC DNA]</scope>
    <source>
        <strain evidence="6">BB10</strain>
    </source>
</reference>
<dbReference type="Gene3D" id="3.20.20.10">
    <property type="entry name" value="Alanine racemase"/>
    <property type="match status" value="1"/>
</dbReference>
<evidence type="ECO:0000256" key="3">
    <source>
        <dbReference type="ARBA" id="ARBA00023235"/>
    </source>
</evidence>
<dbReference type="InterPro" id="IPR011079">
    <property type="entry name" value="Ala_racemase_C"/>
</dbReference>
<dbReference type="Proteomes" id="UP000194903">
    <property type="component" value="Unassembled WGS sequence"/>
</dbReference>
<accession>A0A252F492</accession>
<keyword evidence="2 4" id="KW-0663">Pyridoxal phosphate</keyword>
<dbReference type="InterPro" id="IPR001608">
    <property type="entry name" value="Ala_racemase_N"/>
</dbReference>
<dbReference type="Pfam" id="PF00842">
    <property type="entry name" value="Ala_racemase_C"/>
    <property type="match status" value="1"/>
</dbReference>
<dbReference type="RefSeq" id="WP_087019167.1">
    <property type="nucleotide sequence ID" value="NZ_CP178353.1"/>
</dbReference>
<proteinExistence type="predicted"/>
<dbReference type="PANTHER" id="PTHR30511:SF0">
    <property type="entry name" value="ALANINE RACEMASE, CATABOLIC-RELATED"/>
    <property type="match status" value="1"/>
</dbReference>
<dbReference type="GO" id="GO:0008784">
    <property type="term" value="F:alanine racemase activity"/>
    <property type="evidence" value="ECO:0007669"/>
    <property type="project" value="InterPro"/>
</dbReference>
<dbReference type="InterPro" id="IPR000821">
    <property type="entry name" value="Ala_racemase"/>
</dbReference>
<dbReference type="AlphaFoldDB" id="A0A252F492"/>
<evidence type="ECO:0000313" key="6">
    <source>
        <dbReference type="EMBL" id="OUM20596.1"/>
    </source>
</evidence>
<dbReference type="SMART" id="SM01005">
    <property type="entry name" value="Ala_racemase_C"/>
    <property type="match status" value="1"/>
</dbReference>
<evidence type="ECO:0000256" key="1">
    <source>
        <dbReference type="ARBA" id="ARBA00001933"/>
    </source>
</evidence>
<dbReference type="GO" id="GO:0006522">
    <property type="term" value="P:alanine metabolic process"/>
    <property type="evidence" value="ECO:0007669"/>
    <property type="project" value="InterPro"/>
</dbReference>
<evidence type="ECO:0000313" key="7">
    <source>
        <dbReference type="Proteomes" id="UP000194903"/>
    </source>
</evidence>
<feature type="modified residue" description="N6-(pyridoxal phosphate)lysine" evidence="4">
    <location>
        <position position="31"/>
    </location>
</feature>
<protein>
    <submittedName>
        <fullName evidence="6">Alanine racemase</fullName>
    </submittedName>
</protein>
<dbReference type="InterPro" id="IPR009006">
    <property type="entry name" value="Ala_racemase/Decarboxylase_C"/>
</dbReference>
<dbReference type="Pfam" id="PF01168">
    <property type="entry name" value="Ala_racemase_N"/>
    <property type="match status" value="1"/>
</dbReference>
<dbReference type="CDD" id="cd00430">
    <property type="entry name" value="PLPDE_III_AR"/>
    <property type="match status" value="1"/>
</dbReference>
<evidence type="ECO:0000256" key="4">
    <source>
        <dbReference type="PIRSR" id="PIRSR600821-50"/>
    </source>
</evidence>
<dbReference type="PRINTS" id="PR00992">
    <property type="entry name" value="ALARACEMASE"/>
</dbReference>
<sequence length="363" mass="39435">MKKFVIERDKLAENSRRIQERAGVPVIAVLKADGYGFGMAQMAQVLAETGITMFAVTEPEDAVKLRELGFTQQEILVMRSTAMADEAYQAVQANAIATVGSPEAAYCLNEVAEGCGTQARAHVKIDTGMGRYGFLPDQYAEIKAVYTHCAGIQVTGIYTHFHSAFADEAATRAQYKQLCNITERLKADGVDCGLRHAANSSGLFCYDDLMLDAVRVGSAFTGRIPAKTPTGLNRLGYLESRVIELRTVPKGHTVGYGAGYVTKDATRIAVVPVGYTDGFSVEKKKDLYRFRDVIRYIIGEIKNGLGKGAIYITVNGQRARVLGHVGLCHVSVDVTGLDVHNGDTAILDVNPLYLSPLVPKEYV</sequence>